<proteinExistence type="predicted"/>
<gene>
    <name evidence="1" type="ORF">Nepgr_017921</name>
</gene>
<organism evidence="1 2">
    <name type="scientific">Nepenthes gracilis</name>
    <name type="common">Slender pitcher plant</name>
    <dbReference type="NCBI Taxonomy" id="150966"/>
    <lineage>
        <taxon>Eukaryota</taxon>
        <taxon>Viridiplantae</taxon>
        <taxon>Streptophyta</taxon>
        <taxon>Embryophyta</taxon>
        <taxon>Tracheophyta</taxon>
        <taxon>Spermatophyta</taxon>
        <taxon>Magnoliopsida</taxon>
        <taxon>eudicotyledons</taxon>
        <taxon>Gunneridae</taxon>
        <taxon>Pentapetalae</taxon>
        <taxon>Caryophyllales</taxon>
        <taxon>Nepenthaceae</taxon>
        <taxon>Nepenthes</taxon>
    </lineage>
</organism>
<dbReference type="EMBL" id="BSYO01000016">
    <property type="protein sequence ID" value="GMH16080.1"/>
    <property type="molecule type" value="Genomic_DNA"/>
</dbReference>
<evidence type="ECO:0000313" key="1">
    <source>
        <dbReference type="EMBL" id="GMH16080.1"/>
    </source>
</evidence>
<keyword evidence="2" id="KW-1185">Reference proteome</keyword>
<dbReference type="Proteomes" id="UP001279734">
    <property type="component" value="Unassembled WGS sequence"/>
</dbReference>
<accession>A0AAD3XTU7</accession>
<name>A0AAD3XTU7_NEPGR</name>
<sequence length="92" mass="10003">MIEGNILGAEPFGVVRASLVLVCSTAGYLFSARQLRANPPGLEVQMLGVGPSRVWAVDCYHSNFQFVYGISCKADPFLAVLIRTNIQMQNAI</sequence>
<reference evidence="1" key="1">
    <citation type="submission" date="2023-05" db="EMBL/GenBank/DDBJ databases">
        <title>Nepenthes gracilis genome sequencing.</title>
        <authorList>
            <person name="Fukushima K."/>
        </authorList>
    </citation>
    <scope>NUCLEOTIDE SEQUENCE</scope>
    <source>
        <strain evidence="1">SING2019-196</strain>
    </source>
</reference>
<evidence type="ECO:0000313" key="2">
    <source>
        <dbReference type="Proteomes" id="UP001279734"/>
    </source>
</evidence>
<protein>
    <submittedName>
        <fullName evidence="1">Uncharacterized protein</fullName>
    </submittedName>
</protein>
<dbReference type="AlphaFoldDB" id="A0AAD3XTU7"/>
<comment type="caution">
    <text evidence="1">The sequence shown here is derived from an EMBL/GenBank/DDBJ whole genome shotgun (WGS) entry which is preliminary data.</text>
</comment>